<dbReference type="EMBL" id="QLII01000002">
    <property type="protein sequence ID" value="RAI73162.1"/>
    <property type="molecule type" value="Genomic_DNA"/>
</dbReference>
<dbReference type="OrthoDB" id="9780430at2"/>
<dbReference type="Proteomes" id="UP000249016">
    <property type="component" value="Unassembled WGS sequence"/>
</dbReference>
<sequence>MNTVEKFIRLHRQTKPLLLPNAWDAASAKIIEEVGAPAIATTSAGVAWSLGYPDGYQMSAILNAQVAERIVRVITIPLSVDFENGYSDDPAVVAEHVKRLLDAGVAGINIEDGRDSPDRLARKIEAIRRAAESYGSNLFINARTDVYLASLVPEADRIRKTINREKHYAAAGASGLFVPGLTDGEEIARIAENNTLPLNVMAMPGLPKADRLADLGVKRVSAGTGVAQVSWQTVARVVQAFLTDGDSAVFAEVAMPFGKLQDLFSGVN</sequence>
<name>A0A327NDK0_9BACT</name>
<evidence type="ECO:0000313" key="1">
    <source>
        <dbReference type="EMBL" id="RAI73162.1"/>
    </source>
</evidence>
<dbReference type="PANTHER" id="PTHR42905:SF16">
    <property type="entry name" value="CARBOXYPHOSPHONOENOLPYRUVATE PHOSPHONOMUTASE-LIKE PROTEIN (AFU_ORTHOLOGUE AFUA_5G07230)"/>
    <property type="match status" value="1"/>
</dbReference>
<proteinExistence type="predicted"/>
<organism evidence="1 2">
    <name type="scientific">Spirosoma telluris</name>
    <dbReference type="NCBI Taxonomy" id="2183553"/>
    <lineage>
        <taxon>Bacteria</taxon>
        <taxon>Pseudomonadati</taxon>
        <taxon>Bacteroidota</taxon>
        <taxon>Cytophagia</taxon>
        <taxon>Cytophagales</taxon>
        <taxon>Cytophagaceae</taxon>
        <taxon>Spirosoma</taxon>
    </lineage>
</organism>
<dbReference type="SUPFAM" id="SSF51621">
    <property type="entry name" value="Phosphoenolpyruvate/pyruvate domain"/>
    <property type="match status" value="1"/>
</dbReference>
<dbReference type="InterPro" id="IPR040442">
    <property type="entry name" value="Pyrv_kinase-like_dom_sf"/>
</dbReference>
<evidence type="ECO:0000313" key="2">
    <source>
        <dbReference type="Proteomes" id="UP000249016"/>
    </source>
</evidence>
<dbReference type="AlphaFoldDB" id="A0A327NDK0"/>
<dbReference type="InterPro" id="IPR015813">
    <property type="entry name" value="Pyrv/PenolPyrv_kinase-like_dom"/>
</dbReference>
<dbReference type="GO" id="GO:0016829">
    <property type="term" value="F:lyase activity"/>
    <property type="evidence" value="ECO:0007669"/>
    <property type="project" value="UniProtKB-KW"/>
</dbReference>
<dbReference type="PANTHER" id="PTHR42905">
    <property type="entry name" value="PHOSPHOENOLPYRUVATE CARBOXYLASE"/>
    <property type="match status" value="1"/>
</dbReference>
<protein>
    <submittedName>
        <fullName evidence="1">Isocitrate lyase/phosphoenolpyruvate mutase family protein</fullName>
    </submittedName>
</protein>
<dbReference type="Pfam" id="PF13714">
    <property type="entry name" value="PEP_mutase"/>
    <property type="match status" value="1"/>
</dbReference>
<keyword evidence="1" id="KW-0670">Pyruvate</keyword>
<dbReference type="Gene3D" id="3.20.20.60">
    <property type="entry name" value="Phosphoenolpyruvate-binding domains"/>
    <property type="match status" value="1"/>
</dbReference>
<keyword evidence="2" id="KW-1185">Reference proteome</keyword>
<comment type="caution">
    <text evidence="1">The sequence shown here is derived from an EMBL/GenBank/DDBJ whole genome shotgun (WGS) entry which is preliminary data.</text>
</comment>
<dbReference type="CDD" id="cd00377">
    <property type="entry name" value="ICL_PEPM"/>
    <property type="match status" value="1"/>
</dbReference>
<reference evidence="1 2" key="1">
    <citation type="submission" date="2018-06" db="EMBL/GenBank/DDBJ databases">
        <title>Spirosoma sp. HMF3257 Genome sequencing and assembly.</title>
        <authorList>
            <person name="Kang H."/>
            <person name="Cha I."/>
            <person name="Kim H."/>
            <person name="Kang J."/>
            <person name="Joh K."/>
        </authorList>
    </citation>
    <scope>NUCLEOTIDE SEQUENCE [LARGE SCALE GENOMIC DNA]</scope>
    <source>
        <strain evidence="1 2">HMF3257</strain>
    </source>
</reference>
<dbReference type="InterPro" id="IPR039556">
    <property type="entry name" value="ICL/PEPM"/>
</dbReference>
<keyword evidence="1" id="KW-0456">Lyase</keyword>
<gene>
    <name evidence="1" type="ORF">HMF3257_37895</name>
</gene>
<accession>A0A327NDK0</accession>